<proteinExistence type="predicted"/>
<evidence type="ECO:0000259" key="2">
    <source>
        <dbReference type="PROSITE" id="PS51841"/>
    </source>
</evidence>
<dbReference type="NCBIfam" id="TIGR04183">
    <property type="entry name" value="Por_Secre_tail"/>
    <property type="match status" value="1"/>
</dbReference>
<dbReference type="Gene3D" id="2.60.40.1260">
    <property type="entry name" value="Lamin Tail domain"/>
    <property type="match status" value="1"/>
</dbReference>
<organism evidence="3 4">
    <name type="scientific">Tenacibaculum skagerrakense</name>
    <dbReference type="NCBI Taxonomy" id="186571"/>
    <lineage>
        <taxon>Bacteria</taxon>
        <taxon>Pseudomonadati</taxon>
        <taxon>Bacteroidota</taxon>
        <taxon>Flavobacteriia</taxon>
        <taxon>Flavobacteriales</taxon>
        <taxon>Flavobacteriaceae</taxon>
        <taxon>Tenacibaculum</taxon>
    </lineage>
</organism>
<dbReference type="Proteomes" id="UP000294564">
    <property type="component" value="Unassembled WGS sequence"/>
</dbReference>
<keyword evidence="1" id="KW-0732">Signal</keyword>
<dbReference type="Pfam" id="PF00932">
    <property type="entry name" value="LTD"/>
    <property type="match status" value="1"/>
</dbReference>
<feature type="domain" description="LTD" evidence="2">
    <location>
        <begin position="307"/>
        <end position="448"/>
    </location>
</feature>
<dbReference type="Gene3D" id="2.60.40.2030">
    <property type="match status" value="1"/>
</dbReference>
<dbReference type="SUPFAM" id="SSF141072">
    <property type="entry name" value="CalX-like"/>
    <property type="match status" value="1"/>
</dbReference>
<dbReference type="InterPro" id="IPR026444">
    <property type="entry name" value="Secre_tail"/>
</dbReference>
<accession>A0A4R2NKR0</accession>
<gene>
    <name evidence="3" type="ORF">EV195_11412</name>
</gene>
<dbReference type="SUPFAM" id="SSF74853">
    <property type="entry name" value="Lamin A/C globular tail domain"/>
    <property type="match status" value="1"/>
</dbReference>
<dbReference type="InterPro" id="IPR036415">
    <property type="entry name" value="Lamin_tail_dom_sf"/>
</dbReference>
<name>A0A4R2NKR0_9FLAO</name>
<dbReference type="InterPro" id="IPR001322">
    <property type="entry name" value="Lamin_tail_dom"/>
</dbReference>
<keyword evidence="4" id="KW-1185">Reference proteome</keyword>
<dbReference type="OrthoDB" id="1522652at2"/>
<dbReference type="InterPro" id="IPR038081">
    <property type="entry name" value="CalX-like_sf"/>
</dbReference>
<dbReference type="AlphaFoldDB" id="A0A4R2NKR0"/>
<dbReference type="EMBL" id="SLXM01000014">
    <property type="protein sequence ID" value="TCP22107.1"/>
    <property type="molecule type" value="Genomic_DNA"/>
</dbReference>
<sequence length="974" mass="102794">MLIFSNLPVLMINTIMKQNYFFKTGLVLLFMFNMSLSYGQDILTFEFSALTGSEVTADSNTNNANLSTSTISRGAGLTASNNSGRFNATNWSVGNVDTAITDEDYMEFTITPNPTYQFSVSSIIVNVQRSGTGPGAITLRSSVDGYASNLDSEKAIVDNTSVQQFTFTFSQANSTTPVTYRFYLHTAESTGGSGGFEGTGNDIIVNGTVSSASSSPSVGFDTATSTENETDATFNTTIPVTFSNYSSDVTLSVSVNGASTAEAGDYTLNTTSLTFNANGTQSISLDINDDADMDNETIVLDLAVTSGSATVSNSSHTVTIQDDDLPMIVISEVMYNTPSTDDEWIELYNNEGSSVDISNWSLEYNGNTFVFPGSTTLANNAYTVIAVGSNGDGTYNNDAPFTPDFNNLAVANSAVKDTNDTNKLGNTSGTITLKNASGNVVNQVTYSDSDQSSTDGVGATFEIIDVNSDNATTSSNWQASVVNGGSPGKVSGSTWTGAVDSNWNTAGNWQVGIPSNVSDVLIPSGVSNYPTISSAITVNSINVASAASLIANATVTGNVTYTRNLPTTNWYLIAPAVAGATIEDFITNNSLASGTAGNLGLASFTNNGATPWNYQNAASTGSLDAGLGYAVKLSAAGNISVRGSLNTTTVGPGIVNGSRNSFNLLGNPFTAYINSNTFTSLAANASLLAEQTVWLWDGTQYVTYNALNPIEIAPMQGFFVQAGSNGQVLFETSNQSHQSTDTFMRQEPKPSFELFVENNDTKRGTKVFFVDGKTTGWDNGYDSSMFGGVTNDFGVFTQLVSNDEGKKLAIQTLPSSNIETMVIPVGLIAEANKEVTFSVAATNLPSGVEIYLEDRVNNTFTNLLEGNHTITTKTAVNGIGQYYIHTSAKLSTDDISQNMANVSIYNSAKNEITVAGLQAKANVKVFSLLGEELVNTTIESNGVSKVALPNLSTGVYIVKLNSVLGSTTKKIILE</sequence>
<comment type="caution">
    <text evidence="3">The sequence shown here is derived from an EMBL/GenBank/DDBJ whole genome shotgun (WGS) entry which is preliminary data.</text>
</comment>
<dbReference type="Pfam" id="PF18962">
    <property type="entry name" value="Por_Secre_tail"/>
    <property type="match status" value="1"/>
</dbReference>
<evidence type="ECO:0000313" key="3">
    <source>
        <dbReference type="EMBL" id="TCP22107.1"/>
    </source>
</evidence>
<protein>
    <submittedName>
        <fullName evidence="3">Putative secreted protein (Por secretion system target)</fullName>
    </submittedName>
</protein>
<evidence type="ECO:0000313" key="4">
    <source>
        <dbReference type="Proteomes" id="UP000294564"/>
    </source>
</evidence>
<dbReference type="PROSITE" id="PS51841">
    <property type="entry name" value="LTD"/>
    <property type="match status" value="1"/>
</dbReference>
<evidence type="ECO:0000256" key="1">
    <source>
        <dbReference type="ARBA" id="ARBA00022729"/>
    </source>
</evidence>
<reference evidence="3 4" key="1">
    <citation type="submission" date="2019-03" db="EMBL/GenBank/DDBJ databases">
        <title>Genomic Encyclopedia of Type Strains, Phase IV (KMG-IV): sequencing the most valuable type-strain genomes for metagenomic binning, comparative biology and taxonomic classification.</title>
        <authorList>
            <person name="Goeker M."/>
        </authorList>
    </citation>
    <scope>NUCLEOTIDE SEQUENCE [LARGE SCALE GENOMIC DNA]</scope>
    <source>
        <strain evidence="3 4">DSM 14836</strain>
    </source>
</reference>